<accession>A0ABY6J373</accession>
<dbReference type="InterPro" id="IPR032183">
    <property type="entry name" value="PKD-like"/>
</dbReference>
<sequence length="518" mass="58270">MNFKWIRYIGCLALVISFATACKKDLGNYDYKDINELVIANIPDTMNLVIGQRFTVIPQLDFTKDTVTAHYTYQWACYDPRQVDAYTLRILDSTKTLDMDLPLTVGEYIIYYTVKEKATGISWRKKFIVIVTGTIKRRGWFVLSDVDAQSKLDYFEEDMAAPGTYVKEYRNLLGLIKDRVTGKPIEIKGKPKFLEAVTNTVLGVTGAKTWIYIGAELSGEKINVTDGFTWENPLYSIKSETATGEPALPSMVRGYAQQVYAFDNGEVHFSYPAQRYVWGIPISRLSGGVPFKVAPSFAMATGGVALFYDATNKRFVRHLYNTYLTTLTPKRFDPNNMDKDVVWMGWTSAFAGQAIAIMKDAADKRYLARMTFTTAGTFSADSLKEVNMTDLAGAENFVMDHQFGYLLYSKGSKLYRYNLDTEELQMIKDYGSGVQITMLKSRILQAPLWFQVEARPDLYNKVHLEPLILGITVAVYEPANPSTSGKLDVIKISGTPGVSYYTLTGFGKVVDAVYTNLN</sequence>
<keyword evidence="1" id="KW-0732">Signal</keyword>
<feature type="chain" id="PRO_5045936588" evidence="1">
    <location>
        <begin position="22"/>
        <end position="518"/>
    </location>
</feature>
<gene>
    <name evidence="2" type="ORF">MKQ68_03305</name>
</gene>
<reference evidence="2" key="1">
    <citation type="submission" date="2022-10" db="EMBL/GenBank/DDBJ databases">
        <title>Chitinophaga sp. nov., isolated from soil.</title>
        <authorList>
            <person name="Jeon C.O."/>
        </authorList>
    </citation>
    <scope>NUCLEOTIDE SEQUENCE</scope>
    <source>
        <strain evidence="2">R8</strain>
    </source>
</reference>
<evidence type="ECO:0000256" key="1">
    <source>
        <dbReference type="SAM" id="SignalP"/>
    </source>
</evidence>
<keyword evidence="3" id="KW-1185">Reference proteome</keyword>
<name>A0ABY6J373_9BACT</name>
<feature type="signal peptide" evidence="1">
    <location>
        <begin position="1"/>
        <end position="21"/>
    </location>
</feature>
<dbReference type="Pfam" id="PF16407">
    <property type="entry name" value="PKD_2"/>
    <property type="match status" value="1"/>
</dbReference>
<dbReference type="EMBL" id="CP107006">
    <property type="protein sequence ID" value="UYQ94118.1"/>
    <property type="molecule type" value="Genomic_DNA"/>
</dbReference>
<dbReference type="RefSeq" id="WP_264282067.1">
    <property type="nucleotide sequence ID" value="NZ_CP107006.1"/>
</dbReference>
<dbReference type="Proteomes" id="UP001162741">
    <property type="component" value="Chromosome"/>
</dbReference>
<dbReference type="PROSITE" id="PS51257">
    <property type="entry name" value="PROKAR_LIPOPROTEIN"/>
    <property type="match status" value="1"/>
</dbReference>
<evidence type="ECO:0000313" key="2">
    <source>
        <dbReference type="EMBL" id="UYQ94118.1"/>
    </source>
</evidence>
<protein>
    <submittedName>
        <fullName evidence="2">PKD-like family lipoprotein</fullName>
    </submittedName>
</protein>
<proteinExistence type="predicted"/>
<evidence type="ECO:0000313" key="3">
    <source>
        <dbReference type="Proteomes" id="UP001162741"/>
    </source>
</evidence>
<organism evidence="2 3">
    <name type="scientific">Chitinophaga horti</name>
    <dbReference type="NCBI Taxonomy" id="2920382"/>
    <lineage>
        <taxon>Bacteria</taxon>
        <taxon>Pseudomonadati</taxon>
        <taxon>Bacteroidota</taxon>
        <taxon>Chitinophagia</taxon>
        <taxon>Chitinophagales</taxon>
        <taxon>Chitinophagaceae</taxon>
        <taxon>Chitinophaga</taxon>
    </lineage>
</organism>